<comment type="caution">
    <text evidence="2">The sequence shown here is derived from an EMBL/GenBank/DDBJ whole genome shotgun (WGS) entry which is preliminary data.</text>
</comment>
<sequence length="402" mass="44454">MGVIACKKDVLSVELARHKELIKNLNSVCYPHAVRLYNSSVDSMTTEALETKAGRVVLSLERKAELRALNKIPEKLYTSTDSADTIGNSAATSENSADTSWNSADAAEELKVTMATCSRARRVHFDNEERENPPLEAIDEGLEEVSEAPNWIRARRRTSGNKVEFEGAQLRTSKGIAEFPAELGEKSTPDANAINQLVVQAKWRQSISIAQDEELGWADIKARPKGEFTQLTHIRAHNTRKVAHELVLSKDGLLYQQDMAGKPEELGEASRVEDARHAGAVHFRDTTTEISRVGSARQQVERNSAMVEAKENSAALRGWSCGASVATCGTSESWSHRKALSHNWSGGASVAPYGTSEAWWRKQNLSHQELRVGDDAGPRQPPKKCPRHRRSPAERLRSSRND</sequence>
<feature type="compositionally biased region" description="Basic residues" evidence="1">
    <location>
        <begin position="381"/>
        <end position="390"/>
    </location>
</feature>
<dbReference type="AlphaFoldDB" id="A0A9W6Y3J7"/>
<organism evidence="2 3">
    <name type="scientific">Phytophthora fragariaefolia</name>
    <dbReference type="NCBI Taxonomy" id="1490495"/>
    <lineage>
        <taxon>Eukaryota</taxon>
        <taxon>Sar</taxon>
        <taxon>Stramenopiles</taxon>
        <taxon>Oomycota</taxon>
        <taxon>Peronosporomycetes</taxon>
        <taxon>Peronosporales</taxon>
        <taxon>Peronosporaceae</taxon>
        <taxon>Phytophthora</taxon>
    </lineage>
</organism>
<keyword evidence="3" id="KW-1185">Reference proteome</keyword>
<accession>A0A9W6Y3J7</accession>
<protein>
    <submittedName>
        <fullName evidence="2">Unnamed protein product</fullName>
    </submittedName>
</protein>
<feature type="compositionally biased region" description="Basic and acidic residues" evidence="1">
    <location>
        <begin position="391"/>
        <end position="402"/>
    </location>
</feature>
<evidence type="ECO:0000313" key="2">
    <source>
        <dbReference type="EMBL" id="GMF54590.1"/>
    </source>
</evidence>
<feature type="region of interest" description="Disordered" evidence="1">
    <location>
        <begin position="369"/>
        <end position="402"/>
    </location>
</feature>
<proteinExistence type="predicted"/>
<reference evidence="2" key="1">
    <citation type="submission" date="2023-04" db="EMBL/GenBank/DDBJ databases">
        <title>Phytophthora fragariaefolia NBRC 109709.</title>
        <authorList>
            <person name="Ichikawa N."/>
            <person name="Sato H."/>
            <person name="Tonouchi N."/>
        </authorList>
    </citation>
    <scope>NUCLEOTIDE SEQUENCE</scope>
    <source>
        <strain evidence="2">NBRC 109709</strain>
    </source>
</reference>
<dbReference type="EMBL" id="BSXT01003544">
    <property type="protein sequence ID" value="GMF54590.1"/>
    <property type="molecule type" value="Genomic_DNA"/>
</dbReference>
<evidence type="ECO:0000256" key="1">
    <source>
        <dbReference type="SAM" id="MobiDB-lite"/>
    </source>
</evidence>
<gene>
    <name evidence="2" type="ORF">Pfra01_002281500</name>
</gene>
<evidence type="ECO:0000313" key="3">
    <source>
        <dbReference type="Proteomes" id="UP001165121"/>
    </source>
</evidence>
<dbReference type="Proteomes" id="UP001165121">
    <property type="component" value="Unassembled WGS sequence"/>
</dbReference>
<name>A0A9W6Y3J7_9STRA</name>
<feature type="region of interest" description="Disordered" evidence="1">
    <location>
        <begin position="80"/>
        <end position="100"/>
    </location>
</feature>